<dbReference type="SUPFAM" id="SSF52540">
    <property type="entry name" value="P-loop containing nucleoside triphosphate hydrolases"/>
    <property type="match status" value="1"/>
</dbReference>
<dbReference type="Proteomes" id="UP000371041">
    <property type="component" value="Chromosome"/>
</dbReference>
<dbReference type="InterPro" id="IPR027417">
    <property type="entry name" value="P-loop_NTPase"/>
</dbReference>
<organism evidence="5 6">
    <name type="scientific">Allosaccharopolyspora coralli</name>
    <dbReference type="NCBI Taxonomy" id="2665642"/>
    <lineage>
        <taxon>Bacteria</taxon>
        <taxon>Bacillati</taxon>
        <taxon>Actinomycetota</taxon>
        <taxon>Actinomycetes</taxon>
        <taxon>Pseudonocardiales</taxon>
        <taxon>Pseudonocardiaceae</taxon>
        <taxon>Allosaccharopolyspora</taxon>
    </lineage>
</organism>
<keyword evidence="3 5" id="KW-0067">ATP-binding</keyword>
<dbReference type="FunFam" id="3.40.50.300:FF:000134">
    <property type="entry name" value="Iron-enterobactin ABC transporter ATP-binding protein"/>
    <property type="match status" value="1"/>
</dbReference>
<dbReference type="CDD" id="cd03214">
    <property type="entry name" value="ABC_Iron-Siderophores_B12_Hemin"/>
    <property type="match status" value="1"/>
</dbReference>
<evidence type="ECO:0000313" key="5">
    <source>
        <dbReference type="EMBL" id="QGK68588.1"/>
    </source>
</evidence>
<dbReference type="GO" id="GO:0016887">
    <property type="term" value="F:ATP hydrolysis activity"/>
    <property type="evidence" value="ECO:0007669"/>
    <property type="project" value="InterPro"/>
</dbReference>
<dbReference type="SMART" id="SM00382">
    <property type="entry name" value="AAA"/>
    <property type="match status" value="1"/>
</dbReference>
<dbReference type="PANTHER" id="PTHR42794">
    <property type="entry name" value="HEMIN IMPORT ATP-BINDING PROTEIN HMUV"/>
    <property type="match status" value="1"/>
</dbReference>
<dbReference type="Gene3D" id="3.40.50.300">
    <property type="entry name" value="P-loop containing nucleotide triphosphate hydrolases"/>
    <property type="match status" value="1"/>
</dbReference>
<dbReference type="RefSeq" id="WP_154075197.1">
    <property type="nucleotide sequence ID" value="NZ_CP045929.1"/>
</dbReference>
<keyword evidence="2" id="KW-0547">Nucleotide-binding</keyword>
<sequence>MAVRTEGWSVRLDGHDIVSEVDIDVRKGEVFGIVGPNGSGKTTLLRSLYRALNASAGAAEVAGLAVPTTPRRRLATVLAATVQEPVPSAAFTVRDVVGQGRTPHLGLLQPIRDADRTIVADALRATAVEQHADRDVRTLSGGERQRVAIARALAQRPEVLVLDEPTNHLDLRHQFAVLELLRELAAGGLTVVVTMHDLRMAVSYCDRLAVLDEGRLVATGAPSDVLGPDLLADVFGVRGNLRRNGQRWTLDLEGTV</sequence>
<keyword evidence="6" id="KW-1185">Reference proteome</keyword>
<dbReference type="InterPro" id="IPR003439">
    <property type="entry name" value="ABC_transporter-like_ATP-bd"/>
</dbReference>
<reference evidence="6" key="1">
    <citation type="submission" date="2019-11" db="EMBL/GenBank/DDBJ databases">
        <title>The complete genome sequence of Saccharopolyspora sp. E2A.</title>
        <authorList>
            <person name="Zhang G."/>
        </authorList>
    </citation>
    <scope>NUCLEOTIDE SEQUENCE [LARGE SCALE GENOMIC DNA]</scope>
    <source>
        <strain evidence="6">E2A</strain>
    </source>
</reference>
<dbReference type="PANTHER" id="PTHR42794:SF2">
    <property type="entry name" value="ABC TRANSPORTER ATP-BINDING PROTEIN"/>
    <property type="match status" value="1"/>
</dbReference>
<accession>A0A5Q3Q1Y1</accession>
<protein>
    <submittedName>
        <fullName evidence="5">ATP-binding cassette domain-containing protein</fullName>
    </submittedName>
</protein>
<proteinExistence type="predicted"/>
<dbReference type="InterPro" id="IPR017871">
    <property type="entry name" value="ABC_transporter-like_CS"/>
</dbReference>
<evidence type="ECO:0000256" key="1">
    <source>
        <dbReference type="ARBA" id="ARBA00022448"/>
    </source>
</evidence>
<keyword evidence="1" id="KW-0813">Transport</keyword>
<dbReference type="Pfam" id="PF00005">
    <property type="entry name" value="ABC_tran"/>
    <property type="match status" value="1"/>
</dbReference>
<dbReference type="KEGG" id="sace:GIY23_02585"/>
<dbReference type="GO" id="GO:0005524">
    <property type="term" value="F:ATP binding"/>
    <property type="evidence" value="ECO:0007669"/>
    <property type="project" value="UniProtKB-KW"/>
</dbReference>
<gene>
    <name evidence="5" type="ORF">GIY23_02585</name>
</gene>
<evidence type="ECO:0000256" key="3">
    <source>
        <dbReference type="ARBA" id="ARBA00022840"/>
    </source>
</evidence>
<evidence type="ECO:0000256" key="2">
    <source>
        <dbReference type="ARBA" id="ARBA00022741"/>
    </source>
</evidence>
<dbReference type="AlphaFoldDB" id="A0A5Q3Q1Y1"/>
<dbReference type="PROSITE" id="PS50893">
    <property type="entry name" value="ABC_TRANSPORTER_2"/>
    <property type="match status" value="1"/>
</dbReference>
<feature type="domain" description="ABC transporter" evidence="4">
    <location>
        <begin position="3"/>
        <end position="238"/>
    </location>
</feature>
<dbReference type="EMBL" id="CP045929">
    <property type="protein sequence ID" value="QGK68588.1"/>
    <property type="molecule type" value="Genomic_DNA"/>
</dbReference>
<dbReference type="InterPro" id="IPR003593">
    <property type="entry name" value="AAA+_ATPase"/>
</dbReference>
<name>A0A5Q3Q1Y1_9PSEU</name>
<evidence type="ECO:0000313" key="6">
    <source>
        <dbReference type="Proteomes" id="UP000371041"/>
    </source>
</evidence>
<dbReference type="PROSITE" id="PS00211">
    <property type="entry name" value="ABC_TRANSPORTER_1"/>
    <property type="match status" value="1"/>
</dbReference>
<evidence type="ECO:0000259" key="4">
    <source>
        <dbReference type="PROSITE" id="PS50893"/>
    </source>
</evidence>